<protein>
    <recommendedName>
        <fullName evidence="2">ODAD1 central coiled coil region domain-containing protein</fullName>
    </recommendedName>
</protein>
<reference evidence="3" key="1">
    <citation type="submission" date="2021-06" db="EMBL/GenBank/DDBJ databases">
        <authorList>
            <person name="Hodson N. C."/>
            <person name="Mongue J. A."/>
            <person name="Jaron S. K."/>
        </authorList>
    </citation>
    <scope>NUCLEOTIDE SEQUENCE</scope>
</reference>
<dbReference type="InterPro" id="IPR049258">
    <property type="entry name" value="ODAD1_CC"/>
</dbReference>
<dbReference type="InterPro" id="IPR051876">
    <property type="entry name" value="ODA-DC/CCD"/>
</dbReference>
<evidence type="ECO:0000313" key="4">
    <source>
        <dbReference type="Proteomes" id="UP000708208"/>
    </source>
</evidence>
<evidence type="ECO:0000313" key="3">
    <source>
        <dbReference type="EMBL" id="CAG7834960.1"/>
    </source>
</evidence>
<feature type="domain" description="ODAD1 central coiled coil region" evidence="2">
    <location>
        <begin position="23"/>
        <end position="302"/>
    </location>
</feature>
<evidence type="ECO:0000256" key="1">
    <source>
        <dbReference type="ARBA" id="ARBA00023054"/>
    </source>
</evidence>
<dbReference type="OrthoDB" id="6766775at2759"/>
<proteinExistence type="predicted"/>
<keyword evidence="1" id="KW-0175">Coiled coil</keyword>
<organism evidence="3 4">
    <name type="scientific">Allacma fusca</name>
    <dbReference type="NCBI Taxonomy" id="39272"/>
    <lineage>
        <taxon>Eukaryota</taxon>
        <taxon>Metazoa</taxon>
        <taxon>Ecdysozoa</taxon>
        <taxon>Arthropoda</taxon>
        <taxon>Hexapoda</taxon>
        <taxon>Collembola</taxon>
        <taxon>Symphypleona</taxon>
        <taxon>Sminthuridae</taxon>
        <taxon>Allacma</taxon>
    </lineage>
</organism>
<dbReference type="Pfam" id="PF21773">
    <property type="entry name" value="ODAD1_CC"/>
    <property type="match status" value="1"/>
</dbReference>
<keyword evidence="4" id="KW-1185">Reference proteome</keyword>
<gene>
    <name evidence="3" type="ORF">AFUS01_LOCUS44396</name>
</gene>
<comment type="caution">
    <text evidence="3">The sequence shown here is derived from an EMBL/GenBank/DDBJ whole genome shotgun (WGS) entry which is preliminary data.</text>
</comment>
<dbReference type="EMBL" id="CAJVCH010570454">
    <property type="protein sequence ID" value="CAG7834960.1"/>
    <property type="molecule type" value="Genomic_DNA"/>
</dbReference>
<dbReference type="PANTHER" id="PTHR21694">
    <property type="entry name" value="COILED-COIL DOMAIN-CONTAINING PROTEIN 63"/>
    <property type="match status" value="1"/>
</dbReference>
<name>A0A8J2PSE4_9HEXA</name>
<dbReference type="AlphaFoldDB" id="A0A8J2PSE4"/>
<evidence type="ECO:0000259" key="2">
    <source>
        <dbReference type="Pfam" id="PF21773"/>
    </source>
</evidence>
<accession>A0A8J2PSE4</accession>
<dbReference type="PANTHER" id="PTHR21694:SF18">
    <property type="entry name" value="COILED-COIL DOMAIN-CONTAINING PROTEIN 63"/>
    <property type="match status" value="1"/>
</dbReference>
<sequence>MYRYRNSIQQNFGTLKSSEEYARRQETLENRLQVYSTKFSKIMCDSQKIKLDIESWMTDREKFLRRLRGYKYHIGQSKILMNSYVSKANSAYDKYDDSRLQDKLIKKRSAMECQIFVSDLKDSTRLLRNDRYLRAFIATKCQERPFLEGDSDRLLRRMQTLVTNTKRLIPVYRRAFKLIADESGYPNVDHTLHVYLETEQHNFASFQYVINLEDIIYVLDGEINAMREKIFTQKKSRTLLHNDYVKKMKFRREENFFLNIERAQAVEQLHQATSNAEMLVQEVHKLFRLAGCNEQAVGKFLGNTHGLAVENVIPFLRILEVRILLLLRRREVMQRVKIGGRQTTTGIIFASGPKASHFPNRNKTFGGPFQPLVTIPNSFDTGENDDEDRKFAVRPLTYEEHWENCQKLASQAGSFMKAFVRTESASGDEESASNYSEPL</sequence>
<dbReference type="Proteomes" id="UP000708208">
    <property type="component" value="Unassembled WGS sequence"/>
</dbReference>